<feature type="domain" description="ABC transporter" evidence="4">
    <location>
        <begin position="11"/>
        <end position="252"/>
    </location>
</feature>
<reference evidence="5 6" key="1">
    <citation type="submission" date="2019-03" db="EMBL/GenBank/DDBJ databases">
        <title>Genomic Encyclopedia of Type Strains, Phase IV (KMG-IV): sequencing the most valuable type-strain genomes for metagenomic binning, comparative biology and taxonomic classification.</title>
        <authorList>
            <person name="Goeker M."/>
        </authorList>
    </citation>
    <scope>NUCLEOTIDE SEQUENCE [LARGE SCALE GENOMIC DNA]</scope>
    <source>
        <strain evidence="5 6">DSM 101688</strain>
    </source>
</reference>
<dbReference type="InterPro" id="IPR032823">
    <property type="entry name" value="BCA_ABC_TP_C"/>
</dbReference>
<organism evidence="5 6">
    <name type="scientific">Varunaivibrio sulfuroxidans</name>
    <dbReference type="NCBI Taxonomy" id="1773489"/>
    <lineage>
        <taxon>Bacteria</taxon>
        <taxon>Pseudomonadati</taxon>
        <taxon>Pseudomonadota</taxon>
        <taxon>Alphaproteobacteria</taxon>
        <taxon>Rhodospirillales</taxon>
        <taxon>Magnetovibrionaceae</taxon>
        <taxon>Varunaivibrio</taxon>
    </lineage>
</organism>
<dbReference type="GO" id="GO:0005886">
    <property type="term" value="C:plasma membrane"/>
    <property type="evidence" value="ECO:0007669"/>
    <property type="project" value="TreeGrafter"/>
</dbReference>
<keyword evidence="2" id="KW-0547">Nucleotide-binding</keyword>
<dbReference type="InterPro" id="IPR051120">
    <property type="entry name" value="ABC_AA/LPS_Transport"/>
</dbReference>
<dbReference type="RefSeq" id="WP_132938022.1">
    <property type="nucleotide sequence ID" value="NZ_CP119676.1"/>
</dbReference>
<dbReference type="PANTHER" id="PTHR45772">
    <property type="entry name" value="CONSERVED COMPONENT OF ABC TRANSPORTER FOR NATURAL AMINO ACIDS-RELATED"/>
    <property type="match status" value="1"/>
</dbReference>
<dbReference type="CDD" id="cd03219">
    <property type="entry name" value="ABC_Mj1267_LivG_branched"/>
    <property type="match status" value="1"/>
</dbReference>
<dbReference type="GO" id="GO:0005524">
    <property type="term" value="F:ATP binding"/>
    <property type="evidence" value="ECO:0007669"/>
    <property type="project" value="UniProtKB-KW"/>
</dbReference>
<evidence type="ECO:0000256" key="1">
    <source>
        <dbReference type="ARBA" id="ARBA00022448"/>
    </source>
</evidence>
<dbReference type="Proteomes" id="UP000295304">
    <property type="component" value="Unassembled WGS sequence"/>
</dbReference>
<comment type="caution">
    <text evidence="5">The sequence shown here is derived from an EMBL/GenBank/DDBJ whole genome shotgun (WGS) entry which is preliminary data.</text>
</comment>
<dbReference type="PROSITE" id="PS50893">
    <property type="entry name" value="ABC_TRANSPORTER_2"/>
    <property type="match status" value="1"/>
</dbReference>
<dbReference type="AlphaFoldDB" id="A0A4R3JDD7"/>
<protein>
    <submittedName>
        <fullName evidence="5">Amino acid/amide ABC transporter ATP-binding protein 1 (HAAT family)</fullName>
    </submittedName>
</protein>
<evidence type="ECO:0000256" key="2">
    <source>
        <dbReference type="ARBA" id="ARBA00022741"/>
    </source>
</evidence>
<evidence type="ECO:0000256" key="3">
    <source>
        <dbReference type="ARBA" id="ARBA00022840"/>
    </source>
</evidence>
<dbReference type="SMART" id="SM00382">
    <property type="entry name" value="AAA"/>
    <property type="match status" value="1"/>
</dbReference>
<dbReference type="Pfam" id="PF12399">
    <property type="entry name" value="BCA_ABC_TP_C"/>
    <property type="match status" value="1"/>
</dbReference>
<evidence type="ECO:0000313" key="6">
    <source>
        <dbReference type="Proteomes" id="UP000295304"/>
    </source>
</evidence>
<proteinExistence type="predicted"/>
<dbReference type="PANTHER" id="PTHR45772:SF2">
    <property type="entry name" value="ABC TRANSPORTER ATP-BINDING PROTEIN"/>
    <property type="match status" value="1"/>
</dbReference>
<keyword evidence="1" id="KW-0813">Transport</keyword>
<dbReference type="EMBL" id="SLZW01000002">
    <property type="protein sequence ID" value="TCS64049.1"/>
    <property type="molecule type" value="Genomic_DNA"/>
</dbReference>
<keyword evidence="6" id="KW-1185">Reference proteome</keyword>
<dbReference type="InterPro" id="IPR003593">
    <property type="entry name" value="AAA+_ATPase"/>
</dbReference>
<dbReference type="SUPFAM" id="SSF52540">
    <property type="entry name" value="P-loop containing nucleoside triphosphate hydrolases"/>
    <property type="match status" value="1"/>
</dbReference>
<gene>
    <name evidence="5" type="ORF">EDD55_10286</name>
</gene>
<dbReference type="InterPro" id="IPR027417">
    <property type="entry name" value="P-loop_NTPase"/>
</dbReference>
<dbReference type="InterPro" id="IPR003439">
    <property type="entry name" value="ABC_transporter-like_ATP-bd"/>
</dbReference>
<dbReference type="Pfam" id="PF00005">
    <property type="entry name" value="ABC_tran"/>
    <property type="match status" value="1"/>
</dbReference>
<accession>A0A4R3JDD7</accession>
<sequence>MTPPPSHRPLLQVRALTRHFGGLNAVQDVNLEVADTGVHGLIGPNGAGKSTLINLLSGDLKPHQGRIVFQGRDITSFGVARTARLGIARSYQKSNIFGALTCLENCWLGALRHEAARAGILPRPHTPERARVRALEALGGVELSSRAETRGDALSHGERRQLEIAMLLTGAPKLLLLDEPLAGLGPGESENIVALIKALSAHRGIVLVEHDLDALFSLADTVSVLESGKILASAAPAAVRADSAVRRAYLGRDTAAQ</sequence>
<dbReference type="Gene3D" id="3.40.50.300">
    <property type="entry name" value="P-loop containing nucleotide triphosphate hydrolases"/>
    <property type="match status" value="1"/>
</dbReference>
<dbReference type="OrthoDB" id="9779872at2"/>
<keyword evidence="3 5" id="KW-0067">ATP-binding</keyword>
<evidence type="ECO:0000259" key="4">
    <source>
        <dbReference type="PROSITE" id="PS50893"/>
    </source>
</evidence>
<evidence type="ECO:0000313" key="5">
    <source>
        <dbReference type="EMBL" id="TCS64049.1"/>
    </source>
</evidence>
<dbReference type="GO" id="GO:0016887">
    <property type="term" value="F:ATP hydrolysis activity"/>
    <property type="evidence" value="ECO:0007669"/>
    <property type="project" value="InterPro"/>
</dbReference>
<name>A0A4R3JDD7_9PROT</name>